<proteinExistence type="predicted"/>
<dbReference type="RefSeq" id="WP_344720026.1">
    <property type="nucleotide sequence ID" value="NZ_BAAAUS010000006.1"/>
</dbReference>
<protein>
    <submittedName>
        <fullName evidence="3">Uncharacterized protein</fullName>
    </submittedName>
</protein>
<reference evidence="4" key="1">
    <citation type="journal article" date="2019" name="Int. J. Syst. Evol. Microbiol.">
        <title>The Global Catalogue of Microorganisms (GCM) 10K type strain sequencing project: providing services to taxonomists for standard genome sequencing and annotation.</title>
        <authorList>
            <consortium name="The Broad Institute Genomics Platform"/>
            <consortium name="The Broad Institute Genome Sequencing Center for Infectious Disease"/>
            <person name="Wu L."/>
            <person name="Ma J."/>
        </authorList>
    </citation>
    <scope>NUCLEOTIDE SEQUENCE [LARGE SCALE GENOMIC DNA]</scope>
    <source>
        <strain evidence="4">CCM 7043</strain>
    </source>
</reference>
<feature type="coiled-coil region" evidence="1">
    <location>
        <begin position="62"/>
        <end position="89"/>
    </location>
</feature>
<gene>
    <name evidence="3" type="ORF">ACFSJD_10880</name>
</gene>
<dbReference type="EMBL" id="JBHUCO010000012">
    <property type="protein sequence ID" value="MFD1517996.1"/>
    <property type="molecule type" value="Genomic_DNA"/>
</dbReference>
<accession>A0ABW4EQU1</accession>
<evidence type="ECO:0000256" key="1">
    <source>
        <dbReference type="SAM" id="Coils"/>
    </source>
</evidence>
<evidence type="ECO:0000313" key="3">
    <source>
        <dbReference type="EMBL" id="MFD1517996.1"/>
    </source>
</evidence>
<name>A0ABW4EQU1_9PSEU</name>
<organism evidence="3 4">
    <name type="scientific">Pseudonocardia yunnanensis</name>
    <dbReference type="NCBI Taxonomy" id="58107"/>
    <lineage>
        <taxon>Bacteria</taxon>
        <taxon>Bacillati</taxon>
        <taxon>Actinomycetota</taxon>
        <taxon>Actinomycetes</taxon>
        <taxon>Pseudonocardiales</taxon>
        <taxon>Pseudonocardiaceae</taxon>
        <taxon>Pseudonocardia</taxon>
    </lineage>
</organism>
<keyword evidence="4" id="KW-1185">Reference proteome</keyword>
<dbReference type="Proteomes" id="UP001597114">
    <property type="component" value="Unassembled WGS sequence"/>
</dbReference>
<evidence type="ECO:0000313" key="4">
    <source>
        <dbReference type="Proteomes" id="UP001597114"/>
    </source>
</evidence>
<evidence type="ECO:0000256" key="2">
    <source>
        <dbReference type="SAM" id="MobiDB-lite"/>
    </source>
</evidence>
<keyword evidence="1" id="KW-0175">Coiled coil</keyword>
<feature type="region of interest" description="Disordered" evidence="2">
    <location>
        <begin position="1"/>
        <end position="20"/>
    </location>
</feature>
<comment type="caution">
    <text evidence="3">The sequence shown here is derived from an EMBL/GenBank/DDBJ whole genome shotgun (WGS) entry which is preliminary data.</text>
</comment>
<sequence length="92" mass="10203">MAVDEETIQRETRKASARARRSLKQARSQVADAQKAFKELVTWRFDQLGKLLEKHKSHASHYKELQAALKGVEAAIARAEAACDALDAAPKS</sequence>